<name>A0A382WDM1_9ZZZZ</name>
<sequence length="29" mass="3180">MMTLIILKAWGGQLAHPENLIKVEADSSL</sequence>
<accession>A0A382WDM1</accession>
<reference evidence="1" key="1">
    <citation type="submission" date="2018-05" db="EMBL/GenBank/DDBJ databases">
        <authorList>
            <person name="Lanie J.A."/>
            <person name="Ng W.-L."/>
            <person name="Kazmierczak K.M."/>
            <person name="Andrzejewski T.M."/>
            <person name="Davidsen T.M."/>
            <person name="Wayne K.J."/>
            <person name="Tettelin H."/>
            <person name="Glass J.I."/>
            <person name="Rusch D."/>
            <person name="Podicherti R."/>
            <person name="Tsui H.-C.T."/>
            <person name="Winkler M.E."/>
        </authorList>
    </citation>
    <scope>NUCLEOTIDE SEQUENCE</scope>
</reference>
<dbReference type="AlphaFoldDB" id="A0A382WDM1"/>
<gene>
    <name evidence="1" type="ORF">METZ01_LOCUS409643</name>
</gene>
<proteinExistence type="predicted"/>
<protein>
    <submittedName>
        <fullName evidence="1">Uncharacterized protein</fullName>
    </submittedName>
</protein>
<dbReference type="EMBL" id="UINC01158964">
    <property type="protein sequence ID" value="SVD56789.1"/>
    <property type="molecule type" value="Genomic_DNA"/>
</dbReference>
<evidence type="ECO:0000313" key="1">
    <source>
        <dbReference type="EMBL" id="SVD56789.1"/>
    </source>
</evidence>
<organism evidence="1">
    <name type="scientific">marine metagenome</name>
    <dbReference type="NCBI Taxonomy" id="408172"/>
    <lineage>
        <taxon>unclassified sequences</taxon>
        <taxon>metagenomes</taxon>
        <taxon>ecological metagenomes</taxon>
    </lineage>
</organism>